<protein>
    <recommendedName>
        <fullName evidence="2">14-3-3 domain-containing protein</fullName>
    </recommendedName>
</protein>
<accession>A0A0H5QRY4</accession>
<reference evidence="3" key="1">
    <citation type="submission" date="2015-04" db="EMBL/GenBank/DDBJ databases">
        <title>The genome sequence of the plant pathogenic Rhizarian Plasmodiophora brassicae reveals insights in its biotrophic life cycle and the origin of chitin synthesis.</title>
        <authorList>
            <person name="Schwelm A."/>
            <person name="Fogelqvist J."/>
            <person name="Knaust A."/>
            <person name="Julke S."/>
            <person name="Lilja T."/>
            <person name="Dhandapani V."/>
            <person name="Bonilla-Rosso G."/>
            <person name="Karlsson M."/>
            <person name="Shevchenko A."/>
            <person name="Choi S.R."/>
            <person name="Kim H.G."/>
            <person name="Park J.Y."/>
            <person name="Lim Y.P."/>
            <person name="Ludwig-Muller J."/>
            <person name="Dixelius C."/>
        </authorList>
    </citation>
    <scope>NUCLEOTIDE SEQUENCE</scope>
    <source>
        <tissue evidence="3">Potato root galls</tissue>
    </source>
</reference>
<dbReference type="AlphaFoldDB" id="A0A0H5QRY4"/>
<organism evidence="3">
    <name type="scientific">Spongospora subterranea</name>
    <dbReference type="NCBI Taxonomy" id="70186"/>
    <lineage>
        <taxon>Eukaryota</taxon>
        <taxon>Sar</taxon>
        <taxon>Rhizaria</taxon>
        <taxon>Endomyxa</taxon>
        <taxon>Phytomyxea</taxon>
        <taxon>Plasmodiophorida</taxon>
        <taxon>Plasmodiophoridae</taxon>
        <taxon>Spongospora</taxon>
    </lineage>
</organism>
<dbReference type="CDD" id="cd08774">
    <property type="entry name" value="14-3-3"/>
    <property type="match status" value="1"/>
</dbReference>
<evidence type="ECO:0000256" key="1">
    <source>
        <dbReference type="ARBA" id="ARBA00006141"/>
    </source>
</evidence>
<name>A0A0H5QRY4_9EUKA</name>
<dbReference type="InterPro" id="IPR000308">
    <property type="entry name" value="14-3-3"/>
</dbReference>
<dbReference type="PANTHER" id="PTHR18860">
    <property type="entry name" value="14-3-3 PROTEIN"/>
    <property type="match status" value="1"/>
</dbReference>
<dbReference type="InterPro" id="IPR023410">
    <property type="entry name" value="14-3-3_domain"/>
</dbReference>
<sequence length="335" mass="38448">VKRSTCHLFNNQEVLVAMCDEARTAEELLFKAKLAEQTERYEEMAEFMQSFVSLKTEPLSDEERSLFAVAFKNVSGERRAAWRKLCSIERQEIRLDESISGDNRNRNETDNHGQRVLTVKEYKRHVEAELTMICNEVISIVQDRLIPNTDPVLSSQLYSLLQSPEIRDDPLRSLESSGAAFQTAVIQLLGSSTYEQSTPSSKESLVFWYKMIGDYQRFLAEFLMDGSENRELQSRKGLEAYIIASCIARVYLEPSHPIRLGLALNFSVFYFEILQMRTLACRLAETSFNEAVAELDHADEGSYQDSVLVMQLLKDNLRSWTAEDQDHSDETRQNP</sequence>
<evidence type="ECO:0000259" key="2">
    <source>
        <dbReference type="SMART" id="SM00101"/>
    </source>
</evidence>
<comment type="similarity">
    <text evidence="1">Belongs to the 14-3-3 family.</text>
</comment>
<evidence type="ECO:0000313" key="3">
    <source>
        <dbReference type="EMBL" id="CRZ04760.1"/>
    </source>
</evidence>
<dbReference type="EMBL" id="HACM01004318">
    <property type="protein sequence ID" value="CRZ04760.1"/>
    <property type="molecule type" value="Transcribed_RNA"/>
</dbReference>
<dbReference type="Pfam" id="PF00244">
    <property type="entry name" value="14-3-3"/>
    <property type="match status" value="2"/>
</dbReference>
<feature type="non-terminal residue" evidence="3">
    <location>
        <position position="1"/>
    </location>
</feature>
<dbReference type="Gene3D" id="1.20.190.20">
    <property type="entry name" value="14-3-3 domain"/>
    <property type="match status" value="1"/>
</dbReference>
<dbReference type="SUPFAM" id="SSF48445">
    <property type="entry name" value="14-3-3 protein"/>
    <property type="match status" value="2"/>
</dbReference>
<dbReference type="SMART" id="SM00101">
    <property type="entry name" value="14_3_3"/>
    <property type="match status" value="1"/>
</dbReference>
<dbReference type="InterPro" id="IPR036815">
    <property type="entry name" value="14-3-3_dom_sf"/>
</dbReference>
<proteinExistence type="inferred from homology"/>
<feature type="domain" description="14-3-3" evidence="2">
    <location>
        <begin position="25"/>
        <end position="334"/>
    </location>
</feature>